<proteinExistence type="predicted"/>
<feature type="compositionally biased region" description="Polar residues" evidence="1">
    <location>
        <begin position="1173"/>
        <end position="1190"/>
    </location>
</feature>
<organism evidence="3 4">
    <name type="scientific">Calycina marina</name>
    <dbReference type="NCBI Taxonomy" id="1763456"/>
    <lineage>
        <taxon>Eukaryota</taxon>
        <taxon>Fungi</taxon>
        <taxon>Dikarya</taxon>
        <taxon>Ascomycota</taxon>
        <taxon>Pezizomycotina</taxon>
        <taxon>Leotiomycetes</taxon>
        <taxon>Helotiales</taxon>
        <taxon>Pezizellaceae</taxon>
        <taxon>Calycina</taxon>
    </lineage>
</organism>
<feature type="transmembrane region" description="Helical" evidence="2">
    <location>
        <begin position="187"/>
        <end position="216"/>
    </location>
</feature>
<feature type="compositionally biased region" description="Polar residues" evidence="1">
    <location>
        <begin position="757"/>
        <end position="777"/>
    </location>
</feature>
<evidence type="ECO:0000313" key="4">
    <source>
        <dbReference type="Proteomes" id="UP000887226"/>
    </source>
</evidence>
<feature type="transmembrane region" description="Helical" evidence="2">
    <location>
        <begin position="12"/>
        <end position="33"/>
    </location>
</feature>
<dbReference type="OrthoDB" id="5370537at2759"/>
<sequence>MAISTSIQSLTAAFSNGTLFTAASGALFVYFNANGSTIFQDGRRLVLALFFFFATLWAQVDFANLMIESSSACQVALFFSTGADQLARVTLLQFLLWSSGNSAKVTAGRLILQGLLLVRLVAGGILIGFTRPELDPVCIAHTSLLPVAIVVPSLDVIIMGVMVIRSLGQQGKGPMSMASHDKERSRALAFIGAGFLFWSATSVMMLLGILGTAIILRTTLPSFGFLVLIILVLVFFPALLPQEQKLVTPEATSPFMSNGHATRDMFRQTQARSLAVEHSYSNSGSPFIENPSTTSRENASGYHTNQSQIQGSSKLGPGVMPRTVAIEQEHINNAPGYKGSSGILATEWHTAGVDRPAAAPVARVAPETKAPNKAAASSTQPKRSLLNWGSKPAPSAVGKLGISNPIMETPENESSSKQPFARMQTIDLATAAENDRLRREAAAVRSKLVANRSAQNTLTPGLSTQKELEQSVSAKCKQAPSQQLATMEKMESSGASGLSVDPNTGNSTSASLSLGKDDVRRRSPRSLNTFGSPENSEKPLARRFPSNRVPGLPANPRATRMIKAQEPKVMLVNDVVYDHLEVANSMAESAPSSYAKRRKEVDEDGDVMPNTALKSGSGSVLHRPRPYKQDPELEQSRAIYPGETSPHHKRSKSGSSISRKSLILDSQSGSPTKLLPLPPVPTNASGLARILSNNTNGMTFDEKIEFLFPAPPSAQPMMKRRSSVPSLPRVPSAYLSETSRVQSTVQEDQRSQRASRRNTITSFALPEQSESPSNPTGQVAAGSSARSIADEVGDTWIPGLDAAALNDISFRQSLQRTAAKTMLDSSENRKSIYAVASSHLTSPGSTLFWRSVHSGTSAVDLSMAKRNDNSMVVRDISSQNKPPPPVSGLPAIYGKEMSMVELDQVESPTALAPFNINRDSFLLDENQSPENDKVAALPTWHRRVGDELLTFSERKVVSRARKMPPPAPLLLNTNGRTTAVVVRLAEPSPPSDEPEKAIAEIQEQLKRFEESSRGSIHSILRHLPNDQATNKSTSEQSDNRLRLLENLEMEMGVQENRWQQMQINLDRNSMSTTMSSSPSYPEDSNVSQRSSLGSTRRSSRIMSRRARVRASLAQSNNQETDSTFFTASSDNYRASAWQQRLAEAHIQYLENAPALLSQKQNVNFLSVTKNRMGSLESTTPPESIDSGSDFTESESEAEIGEKTSTVSSVAALWKMAPPPPKAAIGRLWMAPFEKSPIAGTSKLPARNMRPATRTALPSLSIYTSRLWCKSASPLKGLASVGLWQSKYLRAKLTEQRRVTQRPNRKSKRVTFLPDIVESPKPLPYKRDTLGIYQFPWGETSDSALFQPFVAPPILASSAKFDAKSGDLELDEYSSSFFDDYDMEDMDSNSDSQSEEESDDEFDETTLWEIASLLKTENVPSRESMFLSQTEMTEYDVDSEYEEKSDDSDLIDGESFSINLSILPLATALDAAITSRTKLWARMPTSSTTSQLHGLAQPDVTIWNNLVASADASTQTRRHAEASMVPAALETNELWGLQQSAQSSKSHPALWAASTSEQTGEVLAPPIALELLTSAVFVPQKKAETMPRKAAAPLWKQNTQRSSVQLTPLFSTQNTRSSFRTTQALPVAQDMIKASRVVPDTMLSIYSESLWQPKKTFAQLWTAKAKSHAAVESGLFEANIDRSQFRTTTLIPAAVNMVAAPRRISTPLAIVSTGGLWSRASVEPEHHWITESSVRCESPSVYSESSSGESSPTSDATSVKSSSTKASSIWGSINNNTWLTTKRTAKPEAPASSEVPKIFFKVPVLKKVPSKPLESVRESRVLASRDVWEATAPPTLSDIPARKPITRQQQKPILPFRANWDEALAKAVAAGTPRLVRPVANASDWEVALSRAIIRGQPKLQRPNVTAAEWDAALIIATATEVVMPAKESGNGLWAMTRNHSKAIRPCLMWSSTVKESDLFSGLVYGTVRKSGISDSTDLPVLESKSLWHSSFKSVTLKNWISSHRVETASTWAAPVVQSKANTTSGVVLWSANEKRLSIFKSANEDAVFIRKTVPSTSTDLPLLATTGTWAATNDSTAERNWIAASTAATADRQMKTLPTTWLSPELRTVVQETEHVTLWLANEKRASMFSSKKDGSAFVRKATIPSSSALATLTTDAIWEPMAAEAIDYNWITVNKAIPIAPTAVPEPAQTWTPGSGPEQRILVSTVVPSTSSDMFAHIQRLPVKRIASSRPATLARLKSNELFQLDASHDQVTHWLNAMSNIASSSLNESRSNPATQHMWTIRASIEEKIPLMFTVVPSFFPDMFADVKSSSSKYSARSQALLPYLFSNELFTAKTGVPKATHWLEISSIPQVAKLKSDSAKASMWVAQGPKDEKVLLYTIVPSFSSDMFSKIRYTTVKKVSTRLESLASLTSNHLFAPTRSTTQVTHWLRASSVI</sequence>
<evidence type="ECO:0000256" key="2">
    <source>
        <dbReference type="SAM" id="Phobius"/>
    </source>
</evidence>
<keyword evidence="2" id="KW-0812">Transmembrane</keyword>
<dbReference type="Proteomes" id="UP000887226">
    <property type="component" value="Unassembled WGS sequence"/>
</dbReference>
<keyword evidence="4" id="KW-1185">Reference proteome</keyword>
<dbReference type="EMBL" id="MU253743">
    <property type="protein sequence ID" value="KAG9248803.1"/>
    <property type="molecule type" value="Genomic_DNA"/>
</dbReference>
<feature type="region of interest" description="Disordered" evidence="1">
    <location>
        <begin position="1069"/>
        <end position="1118"/>
    </location>
</feature>
<reference evidence="3" key="1">
    <citation type="journal article" date="2021" name="IMA Fungus">
        <title>Genomic characterization of three marine fungi, including Emericellopsis atlantica sp. nov. with signatures of a generalist lifestyle and marine biomass degradation.</title>
        <authorList>
            <person name="Hagestad O.C."/>
            <person name="Hou L."/>
            <person name="Andersen J.H."/>
            <person name="Hansen E.H."/>
            <person name="Altermark B."/>
            <person name="Li C."/>
            <person name="Kuhnert E."/>
            <person name="Cox R.J."/>
            <person name="Crous P.W."/>
            <person name="Spatafora J.W."/>
            <person name="Lail K."/>
            <person name="Amirebrahimi M."/>
            <person name="Lipzen A."/>
            <person name="Pangilinan J."/>
            <person name="Andreopoulos W."/>
            <person name="Hayes R.D."/>
            <person name="Ng V."/>
            <person name="Grigoriev I.V."/>
            <person name="Jackson S.A."/>
            <person name="Sutton T.D.S."/>
            <person name="Dobson A.D.W."/>
            <person name="Rama T."/>
        </authorList>
    </citation>
    <scope>NUCLEOTIDE SEQUENCE</scope>
    <source>
        <strain evidence="3">TRa3180A</strain>
    </source>
</reference>
<feature type="compositionally biased region" description="Low complexity" evidence="1">
    <location>
        <begin position="1069"/>
        <end position="1079"/>
    </location>
</feature>
<evidence type="ECO:0000313" key="3">
    <source>
        <dbReference type="EMBL" id="KAG9248803.1"/>
    </source>
</evidence>
<feature type="compositionally biased region" description="Polar residues" evidence="1">
    <location>
        <begin position="280"/>
        <end position="313"/>
    </location>
</feature>
<feature type="region of interest" description="Disordered" evidence="1">
    <location>
        <begin position="1173"/>
        <end position="1203"/>
    </location>
</feature>
<feature type="region of interest" description="Disordered" evidence="1">
    <location>
        <begin position="455"/>
        <end position="558"/>
    </location>
</feature>
<feature type="compositionally biased region" description="Polar residues" evidence="1">
    <location>
        <begin position="455"/>
        <end position="485"/>
    </location>
</feature>
<feature type="compositionally biased region" description="Polar residues" evidence="1">
    <location>
        <begin position="735"/>
        <end position="746"/>
    </location>
</feature>
<accession>A0A9P8CIZ9</accession>
<feature type="region of interest" description="Disordered" evidence="1">
    <location>
        <begin position="586"/>
        <end position="659"/>
    </location>
</feature>
<protein>
    <submittedName>
        <fullName evidence="3">Uncharacterized protein</fullName>
    </submittedName>
</protein>
<gene>
    <name evidence="3" type="ORF">BJ878DRAFT_560907</name>
</gene>
<feature type="compositionally biased region" description="Low complexity" evidence="1">
    <location>
        <begin position="1087"/>
        <end position="1096"/>
    </location>
</feature>
<keyword evidence="2" id="KW-1133">Transmembrane helix</keyword>
<comment type="caution">
    <text evidence="3">The sequence shown here is derived from an EMBL/GenBank/DDBJ whole genome shotgun (WGS) entry which is preliminary data.</text>
</comment>
<feature type="region of interest" description="Disordered" evidence="1">
    <location>
        <begin position="714"/>
        <end position="785"/>
    </location>
</feature>
<feature type="compositionally biased region" description="Basic residues" evidence="1">
    <location>
        <begin position="1097"/>
        <end position="1108"/>
    </location>
</feature>
<feature type="compositionally biased region" description="Low complexity" evidence="1">
    <location>
        <begin position="723"/>
        <end position="732"/>
    </location>
</feature>
<feature type="region of interest" description="Disordered" evidence="1">
    <location>
        <begin position="367"/>
        <end position="402"/>
    </location>
</feature>
<feature type="region of interest" description="Disordered" evidence="1">
    <location>
        <begin position="1380"/>
        <end position="1402"/>
    </location>
</feature>
<feature type="transmembrane region" description="Helical" evidence="2">
    <location>
        <begin position="142"/>
        <end position="167"/>
    </location>
</feature>
<feature type="compositionally biased region" description="Polar residues" evidence="1">
    <location>
        <begin position="525"/>
        <end position="534"/>
    </location>
</feature>
<feature type="region of interest" description="Disordered" evidence="1">
    <location>
        <begin position="1738"/>
        <end position="1760"/>
    </location>
</feature>
<feature type="transmembrane region" description="Helical" evidence="2">
    <location>
        <begin position="110"/>
        <end position="130"/>
    </location>
</feature>
<keyword evidence="2" id="KW-0472">Membrane</keyword>
<feature type="transmembrane region" description="Helical" evidence="2">
    <location>
        <begin position="45"/>
        <end position="63"/>
    </location>
</feature>
<feature type="compositionally biased region" description="Polar residues" evidence="1">
    <location>
        <begin position="493"/>
        <end position="512"/>
    </location>
</feature>
<feature type="transmembrane region" description="Helical" evidence="2">
    <location>
        <begin position="223"/>
        <end position="240"/>
    </location>
</feature>
<evidence type="ECO:0000256" key="1">
    <source>
        <dbReference type="SAM" id="MobiDB-lite"/>
    </source>
</evidence>
<name>A0A9P8CIZ9_9HELO</name>
<feature type="region of interest" description="Disordered" evidence="1">
    <location>
        <begin position="280"/>
        <end position="319"/>
    </location>
</feature>